<evidence type="ECO:0000256" key="3">
    <source>
        <dbReference type="ARBA" id="ARBA00023163"/>
    </source>
</evidence>
<dbReference type="SUPFAM" id="SSF48498">
    <property type="entry name" value="Tetracyclin repressor-like, C-terminal domain"/>
    <property type="match status" value="1"/>
</dbReference>
<evidence type="ECO:0000259" key="6">
    <source>
        <dbReference type="PROSITE" id="PS50977"/>
    </source>
</evidence>
<name>A0A6N9YSR5_9ACTN</name>
<dbReference type="FunFam" id="1.10.10.60:FF:000141">
    <property type="entry name" value="TetR family transcriptional regulator"/>
    <property type="match status" value="1"/>
</dbReference>
<dbReference type="PROSITE" id="PS50977">
    <property type="entry name" value="HTH_TETR_2"/>
    <property type="match status" value="1"/>
</dbReference>
<keyword evidence="1" id="KW-0805">Transcription regulation</keyword>
<organism evidence="7 8">
    <name type="scientific">Phytoactinopolyspora alkaliphila</name>
    <dbReference type="NCBI Taxonomy" id="1783498"/>
    <lineage>
        <taxon>Bacteria</taxon>
        <taxon>Bacillati</taxon>
        <taxon>Actinomycetota</taxon>
        <taxon>Actinomycetes</taxon>
        <taxon>Jiangellales</taxon>
        <taxon>Jiangellaceae</taxon>
        <taxon>Phytoactinopolyspora</taxon>
    </lineage>
</organism>
<evidence type="ECO:0000313" key="7">
    <source>
        <dbReference type="EMBL" id="NED97990.1"/>
    </source>
</evidence>
<feature type="domain" description="HTH tetR-type" evidence="6">
    <location>
        <begin position="45"/>
        <end position="105"/>
    </location>
</feature>
<reference evidence="7 8" key="1">
    <citation type="submission" date="2020-02" db="EMBL/GenBank/DDBJ databases">
        <authorList>
            <person name="Li X.-J."/>
            <person name="Feng X.-M."/>
        </authorList>
    </citation>
    <scope>NUCLEOTIDE SEQUENCE [LARGE SCALE GENOMIC DNA]</scope>
    <source>
        <strain evidence="7 8">CGMCC 4.7225</strain>
    </source>
</reference>
<dbReference type="Proteomes" id="UP000469185">
    <property type="component" value="Unassembled WGS sequence"/>
</dbReference>
<dbReference type="SUPFAM" id="SSF46689">
    <property type="entry name" value="Homeodomain-like"/>
    <property type="match status" value="1"/>
</dbReference>
<dbReference type="GO" id="GO:0003700">
    <property type="term" value="F:DNA-binding transcription factor activity"/>
    <property type="evidence" value="ECO:0007669"/>
    <property type="project" value="TreeGrafter"/>
</dbReference>
<dbReference type="PRINTS" id="PR00455">
    <property type="entry name" value="HTHTETR"/>
</dbReference>
<evidence type="ECO:0000256" key="4">
    <source>
        <dbReference type="PROSITE-ProRule" id="PRU00335"/>
    </source>
</evidence>
<gene>
    <name evidence="7" type="ORF">G1H11_22075</name>
</gene>
<accession>A0A6N9YSR5</accession>
<protein>
    <submittedName>
        <fullName evidence="7">TetR/AcrR family transcriptional regulator</fullName>
    </submittedName>
</protein>
<keyword evidence="3" id="KW-0804">Transcription</keyword>
<evidence type="ECO:0000256" key="5">
    <source>
        <dbReference type="SAM" id="MobiDB-lite"/>
    </source>
</evidence>
<feature type="DNA-binding region" description="H-T-H motif" evidence="4">
    <location>
        <begin position="68"/>
        <end position="87"/>
    </location>
</feature>
<feature type="compositionally biased region" description="Low complexity" evidence="5">
    <location>
        <begin position="31"/>
        <end position="43"/>
    </location>
</feature>
<sequence>MHGRGDGNPERGLGSLERGVGSREHGDRRGGPAQDGQAAAPARSARKRQAIIEAARTVFMREGYGGASMDQIAALAKVSKQTVYKNFADKERLFAEIIAGSITEAEERSEELVDALPDAEDLENDLRQFARQHVVVVMQPHLVQMRRIIIGEADRFPELARHWYARGPERAHATLARRFERLAARGLLVVPEPLLAAELFNWLILSIPMNRTMFRPDVQFSTDELERYADEAVRVFLAAYGA</sequence>
<dbReference type="Pfam" id="PF00440">
    <property type="entry name" value="TetR_N"/>
    <property type="match status" value="1"/>
</dbReference>
<evidence type="ECO:0000313" key="8">
    <source>
        <dbReference type="Proteomes" id="UP000469185"/>
    </source>
</evidence>
<keyword evidence="8" id="KW-1185">Reference proteome</keyword>
<dbReference type="InterPro" id="IPR050109">
    <property type="entry name" value="HTH-type_TetR-like_transc_reg"/>
</dbReference>
<dbReference type="GO" id="GO:0045892">
    <property type="term" value="P:negative regulation of DNA-templated transcription"/>
    <property type="evidence" value="ECO:0007669"/>
    <property type="project" value="UniProtKB-ARBA"/>
</dbReference>
<feature type="compositionally biased region" description="Basic and acidic residues" evidence="5">
    <location>
        <begin position="20"/>
        <end position="30"/>
    </location>
</feature>
<keyword evidence="2 4" id="KW-0238">DNA-binding</keyword>
<proteinExistence type="predicted"/>
<evidence type="ECO:0000256" key="1">
    <source>
        <dbReference type="ARBA" id="ARBA00023015"/>
    </source>
</evidence>
<dbReference type="PANTHER" id="PTHR30055">
    <property type="entry name" value="HTH-TYPE TRANSCRIPTIONAL REGULATOR RUTR"/>
    <property type="match status" value="1"/>
</dbReference>
<dbReference type="InterPro" id="IPR001647">
    <property type="entry name" value="HTH_TetR"/>
</dbReference>
<dbReference type="PANTHER" id="PTHR30055:SF146">
    <property type="entry name" value="HTH-TYPE TRANSCRIPTIONAL DUAL REGULATOR CECR"/>
    <property type="match status" value="1"/>
</dbReference>
<dbReference type="Pfam" id="PF14246">
    <property type="entry name" value="TetR_C_7"/>
    <property type="match status" value="1"/>
</dbReference>
<dbReference type="EMBL" id="JAAGOB010000015">
    <property type="protein sequence ID" value="NED97990.1"/>
    <property type="molecule type" value="Genomic_DNA"/>
</dbReference>
<dbReference type="Gene3D" id="1.10.357.10">
    <property type="entry name" value="Tetracycline Repressor, domain 2"/>
    <property type="match status" value="1"/>
</dbReference>
<dbReference type="AlphaFoldDB" id="A0A6N9YSR5"/>
<dbReference type="InterPro" id="IPR009057">
    <property type="entry name" value="Homeodomain-like_sf"/>
</dbReference>
<dbReference type="InterPro" id="IPR036271">
    <property type="entry name" value="Tet_transcr_reg_TetR-rel_C_sf"/>
</dbReference>
<feature type="region of interest" description="Disordered" evidence="5">
    <location>
        <begin position="1"/>
        <end position="45"/>
    </location>
</feature>
<dbReference type="InterPro" id="IPR039536">
    <property type="entry name" value="TetR_C_Proteobacteria"/>
</dbReference>
<dbReference type="GO" id="GO:0000976">
    <property type="term" value="F:transcription cis-regulatory region binding"/>
    <property type="evidence" value="ECO:0007669"/>
    <property type="project" value="TreeGrafter"/>
</dbReference>
<comment type="caution">
    <text evidence="7">The sequence shown here is derived from an EMBL/GenBank/DDBJ whole genome shotgun (WGS) entry which is preliminary data.</text>
</comment>
<evidence type="ECO:0000256" key="2">
    <source>
        <dbReference type="ARBA" id="ARBA00023125"/>
    </source>
</evidence>